<comment type="function">
    <text evidence="2">Purine nucleoside enzyme that catalyzes the phosphorolysis of adenosine and inosine nucleosides, yielding D-ribose 1-phosphate and the respective free bases, adenine and hypoxanthine. Also catalyzes the phosphorolysis of S-methyl-5'-thioadenosine into adenine and S-methyl-5-thio-alpha-D-ribose 1-phosphate. Also has adenosine deaminase activity.</text>
</comment>
<dbReference type="NCBIfam" id="TIGR00726">
    <property type="entry name" value="peptidoglycan editing factor PgeF"/>
    <property type="match status" value="1"/>
</dbReference>
<evidence type="ECO:0000256" key="1">
    <source>
        <dbReference type="ARBA" id="ARBA00000553"/>
    </source>
</evidence>
<organism evidence="12 13">
    <name type="scientific">Lachnospira eligens</name>
    <dbReference type="NCBI Taxonomy" id="39485"/>
    <lineage>
        <taxon>Bacteria</taxon>
        <taxon>Bacillati</taxon>
        <taxon>Bacillota</taxon>
        <taxon>Clostridia</taxon>
        <taxon>Lachnospirales</taxon>
        <taxon>Lachnospiraceae</taxon>
        <taxon>Lachnospira</taxon>
    </lineage>
</organism>
<evidence type="ECO:0000256" key="9">
    <source>
        <dbReference type="ARBA" id="ARBA00048968"/>
    </source>
</evidence>
<comment type="similarity">
    <text evidence="3 11">Belongs to the purine nucleoside phosphorylase YfiH/LACC1 family.</text>
</comment>
<dbReference type="InterPro" id="IPR038371">
    <property type="entry name" value="Cu_polyphenol_OxRdtase_sf"/>
</dbReference>
<keyword evidence="6" id="KW-0378">Hydrolase</keyword>
<dbReference type="RefSeq" id="WP_022098609.1">
    <property type="nucleotide sequence ID" value="NZ_CZBU01000002.1"/>
</dbReference>
<comment type="catalytic activity">
    <reaction evidence="9">
        <text>adenosine + phosphate = alpha-D-ribose 1-phosphate + adenine</text>
        <dbReference type="Rhea" id="RHEA:27642"/>
        <dbReference type="ChEBI" id="CHEBI:16335"/>
        <dbReference type="ChEBI" id="CHEBI:16708"/>
        <dbReference type="ChEBI" id="CHEBI:43474"/>
        <dbReference type="ChEBI" id="CHEBI:57720"/>
        <dbReference type="EC" id="2.4.2.1"/>
    </reaction>
    <physiologicalReaction direction="left-to-right" evidence="9">
        <dbReference type="Rhea" id="RHEA:27643"/>
    </physiologicalReaction>
</comment>
<dbReference type="PANTHER" id="PTHR30616">
    <property type="entry name" value="UNCHARACTERIZED PROTEIN YFIH"/>
    <property type="match status" value="1"/>
</dbReference>
<evidence type="ECO:0000256" key="4">
    <source>
        <dbReference type="ARBA" id="ARBA00022679"/>
    </source>
</evidence>
<dbReference type="InterPro" id="IPR011324">
    <property type="entry name" value="Cytotoxic_necrot_fac-like_cat"/>
</dbReference>
<keyword evidence="5" id="KW-0479">Metal-binding</keyword>
<evidence type="ECO:0000256" key="6">
    <source>
        <dbReference type="ARBA" id="ARBA00022801"/>
    </source>
</evidence>
<dbReference type="SUPFAM" id="SSF64438">
    <property type="entry name" value="CNF1/YfiH-like putative cysteine hydrolases"/>
    <property type="match status" value="1"/>
</dbReference>
<evidence type="ECO:0000256" key="3">
    <source>
        <dbReference type="ARBA" id="ARBA00007353"/>
    </source>
</evidence>
<evidence type="ECO:0000256" key="7">
    <source>
        <dbReference type="ARBA" id="ARBA00022833"/>
    </source>
</evidence>
<name>A0A174YM60_9FIRM</name>
<dbReference type="GO" id="GO:0005507">
    <property type="term" value="F:copper ion binding"/>
    <property type="evidence" value="ECO:0007669"/>
    <property type="project" value="TreeGrafter"/>
</dbReference>
<keyword evidence="7" id="KW-0862">Zinc</keyword>
<dbReference type="Pfam" id="PF02578">
    <property type="entry name" value="Cu-oxidase_4"/>
    <property type="match status" value="1"/>
</dbReference>
<evidence type="ECO:0000256" key="2">
    <source>
        <dbReference type="ARBA" id="ARBA00003215"/>
    </source>
</evidence>
<evidence type="ECO:0000313" key="13">
    <source>
        <dbReference type="Proteomes" id="UP000095621"/>
    </source>
</evidence>
<comment type="catalytic activity">
    <reaction evidence="8">
        <text>adenosine + H2O + H(+) = inosine + NH4(+)</text>
        <dbReference type="Rhea" id="RHEA:24408"/>
        <dbReference type="ChEBI" id="CHEBI:15377"/>
        <dbReference type="ChEBI" id="CHEBI:15378"/>
        <dbReference type="ChEBI" id="CHEBI:16335"/>
        <dbReference type="ChEBI" id="CHEBI:17596"/>
        <dbReference type="ChEBI" id="CHEBI:28938"/>
        <dbReference type="EC" id="3.5.4.4"/>
    </reaction>
    <physiologicalReaction direction="left-to-right" evidence="8">
        <dbReference type="Rhea" id="RHEA:24409"/>
    </physiologicalReaction>
</comment>
<dbReference type="AlphaFoldDB" id="A0A174YM60"/>
<proteinExistence type="inferred from homology"/>
<evidence type="ECO:0000256" key="10">
    <source>
        <dbReference type="ARBA" id="ARBA00049893"/>
    </source>
</evidence>
<dbReference type="OrthoDB" id="4279at2"/>
<dbReference type="Gene3D" id="3.60.140.10">
    <property type="entry name" value="CNF1/YfiH-like putative cysteine hydrolases"/>
    <property type="match status" value="1"/>
</dbReference>
<dbReference type="PANTHER" id="PTHR30616:SF2">
    <property type="entry name" value="PURINE NUCLEOSIDE PHOSPHORYLASE LACC1"/>
    <property type="match status" value="1"/>
</dbReference>
<dbReference type="Proteomes" id="UP000095621">
    <property type="component" value="Unassembled WGS sequence"/>
</dbReference>
<sequence length="294" mass="33061">MNIKYIDTGTLYEGLKGAVVNNSTRISQKNGIPYIEFTPFDEFDWVTLHFSTRDGGVSKGIYSSMNFSFDRGDDYENVYKNYELFLDTMNIKPENCVCTKQTHTTNVIAVDYNMAGMGLTRARNFDNVDGLVTNEPGLCLITYFADCVPVYFIDPVNRCIGASHSGWRGTVADITHETVQLMNRTYGSKPEDIHTFIGPSICQDCYEVDEAVAEKFRSAYSQNEIGMILYHTTGDKYQLNLQAANYFNMIHAGIKPDNIGISDICTSCNSDWLFSHRASHGKRGVLCGFMSICR</sequence>
<dbReference type="EMBL" id="CZBU01000002">
    <property type="protein sequence ID" value="CUQ76195.1"/>
    <property type="molecule type" value="Genomic_DNA"/>
</dbReference>
<comment type="catalytic activity">
    <reaction evidence="10">
        <text>S-methyl-5'-thioadenosine + phosphate = 5-(methylsulfanyl)-alpha-D-ribose 1-phosphate + adenine</text>
        <dbReference type="Rhea" id="RHEA:11852"/>
        <dbReference type="ChEBI" id="CHEBI:16708"/>
        <dbReference type="ChEBI" id="CHEBI:17509"/>
        <dbReference type="ChEBI" id="CHEBI:43474"/>
        <dbReference type="ChEBI" id="CHEBI:58533"/>
        <dbReference type="EC" id="2.4.2.28"/>
    </reaction>
    <physiologicalReaction direction="left-to-right" evidence="10">
        <dbReference type="Rhea" id="RHEA:11853"/>
    </physiologicalReaction>
</comment>
<evidence type="ECO:0000256" key="11">
    <source>
        <dbReference type="RuleBase" id="RU361274"/>
    </source>
</evidence>
<gene>
    <name evidence="12" type="primary">yfiH</name>
    <name evidence="12" type="ORF">ERS852490_00920</name>
</gene>
<protein>
    <recommendedName>
        <fullName evidence="11">Purine nucleoside phosphorylase</fullName>
    </recommendedName>
</protein>
<dbReference type="InterPro" id="IPR003730">
    <property type="entry name" value="Cu_polyphenol_OxRdtase"/>
</dbReference>
<evidence type="ECO:0000313" key="12">
    <source>
        <dbReference type="EMBL" id="CUQ76195.1"/>
    </source>
</evidence>
<evidence type="ECO:0000256" key="8">
    <source>
        <dbReference type="ARBA" id="ARBA00047989"/>
    </source>
</evidence>
<accession>A0A174YM60</accession>
<dbReference type="GO" id="GO:0017061">
    <property type="term" value="F:S-methyl-5-thioadenosine phosphorylase activity"/>
    <property type="evidence" value="ECO:0007669"/>
    <property type="project" value="UniProtKB-EC"/>
</dbReference>
<evidence type="ECO:0000256" key="5">
    <source>
        <dbReference type="ARBA" id="ARBA00022723"/>
    </source>
</evidence>
<reference evidence="12 13" key="1">
    <citation type="submission" date="2015-09" db="EMBL/GenBank/DDBJ databases">
        <authorList>
            <consortium name="Pathogen Informatics"/>
        </authorList>
    </citation>
    <scope>NUCLEOTIDE SEQUENCE [LARGE SCALE GENOMIC DNA]</scope>
    <source>
        <strain evidence="12 13">2789STDY5834875</strain>
    </source>
</reference>
<dbReference type="CDD" id="cd16833">
    <property type="entry name" value="YfiH"/>
    <property type="match status" value="1"/>
</dbReference>
<dbReference type="GO" id="GO:0016787">
    <property type="term" value="F:hydrolase activity"/>
    <property type="evidence" value="ECO:0007669"/>
    <property type="project" value="UniProtKB-KW"/>
</dbReference>
<comment type="catalytic activity">
    <reaction evidence="1">
        <text>inosine + phosphate = alpha-D-ribose 1-phosphate + hypoxanthine</text>
        <dbReference type="Rhea" id="RHEA:27646"/>
        <dbReference type="ChEBI" id="CHEBI:17368"/>
        <dbReference type="ChEBI" id="CHEBI:17596"/>
        <dbReference type="ChEBI" id="CHEBI:43474"/>
        <dbReference type="ChEBI" id="CHEBI:57720"/>
        <dbReference type="EC" id="2.4.2.1"/>
    </reaction>
    <physiologicalReaction direction="left-to-right" evidence="1">
        <dbReference type="Rhea" id="RHEA:27647"/>
    </physiologicalReaction>
</comment>
<keyword evidence="4" id="KW-0808">Transferase</keyword>